<dbReference type="Pfam" id="PF00581">
    <property type="entry name" value="Rhodanese"/>
    <property type="match status" value="1"/>
</dbReference>
<feature type="domain" description="Rhodanese" evidence="2">
    <location>
        <begin position="18"/>
        <end position="133"/>
    </location>
</feature>
<accession>A0A7Y0AIW4</accession>
<sequence length="356" mass="38390">MPRLAPPDFLATADYGPILDVRAPAEYAQGHVPGALSLPLFSDEERARIGTTYKQINPEKAVLLGLDFFGPKLRGMVERTQKLAPGRRVRLHCWRGGMRSGAVQWLLELGGFEVHLLDKGYKDYRRWVLEEIARPRPLRVLGGATGSGKTTVLHALAAVGRPVLDLEGLAHHQGSSFGGLGQLPQPTQEQFENNLAAALAALPPGQPVWVEDESRTIGRLAVPGGLFEQLRAAPLLVLEVPREARVQYLAADYGRHDAGELAAAVLRLRKRLGGLVTKEALAAIAEDDTPRMVELVLAYYDKTYLHGLEGRPATRVPALGTEAAANAALVLAAADHLPTPDQISYDPQAAGGPAHQ</sequence>
<name>A0A7Y0AIW4_9BACT</name>
<dbReference type="GO" id="GO:0043828">
    <property type="term" value="F:tRNA 2-selenouridine synthase activity"/>
    <property type="evidence" value="ECO:0007669"/>
    <property type="project" value="InterPro"/>
</dbReference>
<dbReference type="EMBL" id="JABBGH010000007">
    <property type="protein sequence ID" value="NML68186.1"/>
    <property type="molecule type" value="Genomic_DNA"/>
</dbReference>
<dbReference type="InterPro" id="IPR027417">
    <property type="entry name" value="P-loop_NTPase"/>
</dbReference>
<dbReference type="InterPro" id="IPR036873">
    <property type="entry name" value="Rhodanese-like_dom_sf"/>
</dbReference>
<dbReference type="Proteomes" id="UP000559626">
    <property type="component" value="Unassembled WGS sequence"/>
</dbReference>
<dbReference type="InterPro" id="IPR001307">
    <property type="entry name" value="Thiosulphate_STrfase_CS"/>
</dbReference>
<proteinExistence type="predicted"/>
<gene>
    <name evidence="3" type="primary">mnmH</name>
    <name evidence="3" type="ORF">HHL22_23545</name>
</gene>
<evidence type="ECO:0000256" key="1">
    <source>
        <dbReference type="ARBA" id="ARBA00023266"/>
    </source>
</evidence>
<dbReference type="GO" id="GO:0004792">
    <property type="term" value="F:thiosulfate-cyanide sulfurtransferase activity"/>
    <property type="evidence" value="ECO:0007669"/>
    <property type="project" value="InterPro"/>
</dbReference>
<organism evidence="3 4">
    <name type="scientific">Hymenobacter polaris</name>
    <dbReference type="NCBI Taxonomy" id="2682546"/>
    <lineage>
        <taxon>Bacteria</taxon>
        <taxon>Pseudomonadati</taxon>
        <taxon>Bacteroidota</taxon>
        <taxon>Cytophagia</taxon>
        <taxon>Cytophagales</taxon>
        <taxon>Hymenobacteraceae</taxon>
        <taxon>Hymenobacter</taxon>
    </lineage>
</organism>
<dbReference type="InterPro" id="IPR001763">
    <property type="entry name" value="Rhodanese-like_dom"/>
</dbReference>
<dbReference type="SMART" id="SM00450">
    <property type="entry name" value="RHOD"/>
    <property type="match status" value="1"/>
</dbReference>
<dbReference type="Gene3D" id="3.40.250.10">
    <property type="entry name" value="Rhodanese-like domain"/>
    <property type="match status" value="1"/>
</dbReference>
<keyword evidence="1" id="KW-0711">Selenium</keyword>
<dbReference type="NCBIfam" id="NF008750">
    <property type="entry name" value="PRK11784.1-2"/>
    <property type="match status" value="1"/>
</dbReference>
<dbReference type="NCBIfam" id="NF008752">
    <property type="entry name" value="PRK11784.1-4"/>
    <property type="match status" value="1"/>
</dbReference>
<evidence type="ECO:0000259" key="2">
    <source>
        <dbReference type="PROSITE" id="PS50206"/>
    </source>
</evidence>
<dbReference type="PROSITE" id="PS00380">
    <property type="entry name" value="RHODANESE_1"/>
    <property type="match status" value="1"/>
</dbReference>
<dbReference type="NCBIfam" id="TIGR03167">
    <property type="entry name" value="tRNA_sel_U_synt"/>
    <property type="match status" value="1"/>
</dbReference>
<dbReference type="PANTHER" id="PTHR30401">
    <property type="entry name" value="TRNA 2-SELENOURIDINE SYNTHASE"/>
    <property type="match status" value="1"/>
</dbReference>
<dbReference type="SUPFAM" id="SSF52821">
    <property type="entry name" value="Rhodanese/Cell cycle control phosphatase"/>
    <property type="match status" value="1"/>
</dbReference>
<dbReference type="InterPro" id="IPR017582">
    <property type="entry name" value="SelU"/>
</dbReference>
<dbReference type="PROSITE" id="PS00383">
    <property type="entry name" value="TYR_PHOSPHATASE_1"/>
    <property type="match status" value="1"/>
</dbReference>
<evidence type="ECO:0000313" key="3">
    <source>
        <dbReference type="EMBL" id="NML68186.1"/>
    </source>
</evidence>
<dbReference type="SUPFAM" id="SSF52540">
    <property type="entry name" value="P-loop containing nucleoside triphosphate hydrolases"/>
    <property type="match status" value="1"/>
</dbReference>
<dbReference type="Pfam" id="PF26341">
    <property type="entry name" value="AAA_SelU"/>
    <property type="match status" value="1"/>
</dbReference>
<reference evidence="3 4" key="1">
    <citation type="submission" date="2020-04" db="EMBL/GenBank/DDBJ databases">
        <title>Hymenobacter polaris sp. nov., isolated from Arctic soil.</title>
        <authorList>
            <person name="Dahal R.H."/>
        </authorList>
    </citation>
    <scope>NUCLEOTIDE SEQUENCE [LARGE SCALE GENOMIC DNA]</scope>
    <source>
        <strain evidence="3 4">RP-2-7</strain>
    </source>
</reference>
<dbReference type="InterPro" id="IPR058840">
    <property type="entry name" value="AAA_SelU"/>
</dbReference>
<keyword evidence="4" id="KW-1185">Reference proteome</keyword>
<evidence type="ECO:0000313" key="4">
    <source>
        <dbReference type="Proteomes" id="UP000559626"/>
    </source>
</evidence>
<dbReference type="AlphaFoldDB" id="A0A7Y0AIW4"/>
<dbReference type="InterPro" id="IPR016130">
    <property type="entry name" value="Tyr_Pase_AS"/>
</dbReference>
<dbReference type="PROSITE" id="PS50206">
    <property type="entry name" value="RHODANESE_3"/>
    <property type="match status" value="1"/>
</dbReference>
<comment type="caution">
    <text evidence="3">The sequence shown here is derived from an EMBL/GenBank/DDBJ whole genome shotgun (WGS) entry which is preliminary data.</text>
</comment>
<dbReference type="GO" id="GO:0002098">
    <property type="term" value="P:tRNA wobble uridine modification"/>
    <property type="evidence" value="ECO:0007669"/>
    <property type="project" value="InterPro"/>
</dbReference>
<protein>
    <submittedName>
        <fullName evidence="3">tRNA 2-selenouridine(34) synthase MnmH</fullName>
    </submittedName>
</protein>
<dbReference type="RefSeq" id="WP_169533894.1">
    <property type="nucleotide sequence ID" value="NZ_JABBGH010000007.1"/>
</dbReference>
<dbReference type="PANTHER" id="PTHR30401:SF0">
    <property type="entry name" value="TRNA 2-SELENOURIDINE SYNTHASE"/>
    <property type="match status" value="1"/>
</dbReference>